<feature type="region of interest" description="Disordered" evidence="1">
    <location>
        <begin position="77"/>
        <end position="107"/>
    </location>
</feature>
<feature type="compositionally biased region" description="Basic residues" evidence="1">
    <location>
        <begin position="96"/>
        <end position="107"/>
    </location>
</feature>
<reference evidence="3" key="1">
    <citation type="journal article" date="2019" name="Int. J. Syst. Evol. Microbiol.">
        <title>The Global Catalogue of Microorganisms (GCM) 10K type strain sequencing project: providing services to taxonomists for standard genome sequencing and annotation.</title>
        <authorList>
            <consortium name="The Broad Institute Genomics Platform"/>
            <consortium name="The Broad Institute Genome Sequencing Center for Infectious Disease"/>
            <person name="Wu L."/>
            <person name="Ma J."/>
        </authorList>
    </citation>
    <scope>NUCLEOTIDE SEQUENCE [LARGE SCALE GENOMIC DNA]</scope>
    <source>
        <strain evidence="3">JCM 9373</strain>
    </source>
</reference>
<protein>
    <submittedName>
        <fullName evidence="2">Uncharacterized protein</fullName>
    </submittedName>
</protein>
<organism evidence="2 3">
    <name type="scientific">Planomonospora alba</name>
    <dbReference type="NCBI Taxonomy" id="161354"/>
    <lineage>
        <taxon>Bacteria</taxon>
        <taxon>Bacillati</taxon>
        <taxon>Actinomycetota</taxon>
        <taxon>Actinomycetes</taxon>
        <taxon>Streptosporangiales</taxon>
        <taxon>Streptosporangiaceae</taxon>
        <taxon>Planomonospora</taxon>
    </lineage>
</organism>
<sequence>MTGYNRERFPRRAAQGNGCDTRETVLARHSQGVQRDTACRPLAAPALRPPARMRAGERLRLDGRDRGLRRVPVRSLARPCRQRARISPRPPGTAGVHRKQAVSARRR</sequence>
<evidence type="ECO:0000256" key="1">
    <source>
        <dbReference type="SAM" id="MobiDB-lite"/>
    </source>
</evidence>
<feature type="region of interest" description="Disordered" evidence="1">
    <location>
        <begin position="1"/>
        <end position="22"/>
    </location>
</feature>
<proteinExistence type="predicted"/>
<feature type="compositionally biased region" description="Basic and acidic residues" evidence="1">
    <location>
        <begin position="1"/>
        <end position="10"/>
    </location>
</feature>
<gene>
    <name evidence="2" type="ORF">GCM10010466_35250</name>
</gene>
<evidence type="ECO:0000313" key="2">
    <source>
        <dbReference type="EMBL" id="GAA3141192.1"/>
    </source>
</evidence>
<comment type="caution">
    <text evidence="2">The sequence shown here is derived from an EMBL/GenBank/DDBJ whole genome shotgun (WGS) entry which is preliminary data.</text>
</comment>
<dbReference type="Proteomes" id="UP001500320">
    <property type="component" value="Unassembled WGS sequence"/>
</dbReference>
<accession>A0ABP6N9Z9</accession>
<evidence type="ECO:0000313" key="3">
    <source>
        <dbReference type="Proteomes" id="UP001500320"/>
    </source>
</evidence>
<keyword evidence="3" id="KW-1185">Reference proteome</keyword>
<dbReference type="EMBL" id="BAAAUT010000027">
    <property type="protein sequence ID" value="GAA3141192.1"/>
    <property type="molecule type" value="Genomic_DNA"/>
</dbReference>
<name>A0ABP6N9Z9_9ACTN</name>